<gene>
    <name evidence="2" type="ORF">GSOID_T00018060001</name>
</gene>
<protein>
    <submittedName>
        <fullName evidence="2">Uncharacterized protein</fullName>
    </submittedName>
</protein>
<evidence type="ECO:0000313" key="3">
    <source>
        <dbReference type="Proteomes" id="UP000001307"/>
    </source>
</evidence>
<feature type="region of interest" description="Disordered" evidence="1">
    <location>
        <begin position="292"/>
        <end position="312"/>
    </location>
</feature>
<dbReference type="EMBL" id="FN653109">
    <property type="protein sequence ID" value="CBY12185.1"/>
    <property type="molecule type" value="Genomic_DNA"/>
</dbReference>
<feature type="compositionally biased region" description="Basic and acidic residues" evidence="1">
    <location>
        <begin position="350"/>
        <end position="359"/>
    </location>
</feature>
<name>E4XQU9_OIKDI</name>
<reference evidence="2 3" key="1">
    <citation type="journal article" date="2010" name="Science">
        <title>Plasticity of animal genome architecture unmasked by rapid evolution of a pelagic tunicate.</title>
        <authorList>
            <person name="Denoeud F."/>
            <person name="Henriet S."/>
            <person name="Mungpakdee S."/>
            <person name="Aury J.M."/>
            <person name="Da Silva C."/>
            <person name="Brinkmann H."/>
            <person name="Mikhaleva J."/>
            <person name="Olsen L.C."/>
            <person name="Jubin C."/>
            <person name="Canestro C."/>
            <person name="Bouquet J.M."/>
            <person name="Danks G."/>
            <person name="Poulain J."/>
            <person name="Campsteijn C."/>
            <person name="Adamski M."/>
            <person name="Cross I."/>
            <person name="Yadetie F."/>
            <person name="Muffato M."/>
            <person name="Louis A."/>
            <person name="Butcher S."/>
            <person name="Tsagkogeorga G."/>
            <person name="Konrad A."/>
            <person name="Singh S."/>
            <person name="Jensen M.F."/>
            <person name="Cong E.H."/>
            <person name="Eikeseth-Otteraa H."/>
            <person name="Noel B."/>
            <person name="Anthouard V."/>
            <person name="Porcel B.M."/>
            <person name="Kachouri-Lafond R."/>
            <person name="Nishino A."/>
            <person name="Ugolini M."/>
            <person name="Chourrout P."/>
            <person name="Nishida H."/>
            <person name="Aasland R."/>
            <person name="Huzurbazar S."/>
            <person name="Westhof E."/>
            <person name="Delsuc F."/>
            <person name="Lehrach H."/>
            <person name="Reinhardt R."/>
            <person name="Weissenbach J."/>
            <person name="Roy S.W."/>
            <person name="Artiguenave F."/>
            <person name="Postlethwait J.H."/>
            <person name="Manak J.R."/>
            <person name="Thompson E.M."/>
            <person name="Jaillon O."/>
            <person name="Du Pasquier L."/>
            <person name="Boudinot P."/>
            <person name="Liberles D.A."/>
            <person name="Volff J.N."/>
            <person name="Philippe H."/>
            <person name="Lenhard B."/>
            <person name="Roest Crollius H."/>
            <person name="Wincker P."/>
            <person name="Chourrout D."/>
        </authorList>
    </citation>
    <scope>NUCLEOTIDE SEQUENCE [LARGE SCALE GENOMIC DNA]</scope>
</reference>
<evidence type="ECO:0000313" key="2">
    <source>
        <dbReference type="EMBL" id="CBY12185.1"/>
    </source>
</evidence>
<dbReference type="AlphaFoldDB" id="E4XQU9"/>
<dbReference type="InParanoid" id="E4XQU9"/>
<evidence type="ECO:0000256" key="1">
    <source>
        <dbReference type="SAM" id="MobiDB-lite"/>
    </source>
</evidence>
<accession>E4XQU9</accession>
<feature type="compositionally biased region" description="Basic and acidic residues" evidence="1">
    <location>
        <begin position="374"/>
        <end position="393"/>
    </location>
</feature>
<proteinExistence type="predicted"/>
<dbReference type="Proteomes" id="UP000001307">
    <property type="component" value="Unassembled WGS sequence"/>
</dbReference>
<sequence>MQLMIIDKTRLKSLTKSFEDGASSPLSRYRIRNMQLVEGVSYAGQDEYPVYGDLGNKFGSERLFVVKHNIKDEWKLINENMFSTNDAIAIFSVSNSESSSIPIGETELIWPAGKPFRLEIPSSRYCPHYFKTFSAAGMEAACPRETPICKFSGKGGYSCCDRVKNCPNRSCDAAKGEILKSGRCVCMNKFISTSEGCKYESSRRSELRRVTTTTTTTTAPTRNYRFGPRMRAGGFDETTMETVTAPVVRLKAASVRPTISSGWAANPFDFCFGAGCKKQKTEEIPNVRVRGKVPNSKVPKTPKKKPSFESHRESIRNVLPGWNPPAMEAQLERQAIVKSMNSGGPAKIRQSMDPEKQKLLPENTDDFIFSERSGVTERAQEKPVERSDGTNSK</sequence>
<keyword evidence="3" id="KW-1185">Reference proteome</keyword>
<feature type="region of interest" description="Disordered" evidence="1">
    <location>
        <begin position="208"/>
        <end position="230"/>
    </location>
</feature>
<feature type="region of interest" description="Disordered" evidence="1">
    <location>
        <begin position="341"/>
        <end position="393"/>
    </location>
</feature>
<dbReference type="OrthoDB" id="10557986at2759"/>
<organism evidence="2 3">
    <name type="scientific">Oikopleura dioica</name>
    <name type="common">Tunicate</name>
    <dbReference type="NCBI Taxonomy" id="34765"/>
    <lineage>
        <taxon>Eukaryota</taxon>
        <taxon>Metazoa</taxon>
        <taxon>Chordata</taxon>
        <taxon>Tunicata</taxon>
        <taxon>Appendicularia</taxon>
        <taxon>Copelata</taxon>
        <taxon>Oikopleuridae</taxon>
        <taxon>Oikopleura</taxon>
    </lineage>
</organism>